<sequence length="180" mass="21395">MLKFIDKYFWWSLSIIIVLIVAVSLFLGNYLELYDWFYKNAYTNNANLVTISTVFIGIYFSLYGFLLSSNTNSLISKLKLKEYKRLVSIVNRGFVSSFIIVIFSFLNENIYNWVGEIYILFLFFIFLLLIGSAIQIAIYFTLLFRYDLNKKYNSFDEDIQKEILDNELRKKLKQFLDSEL</sequence>
<proteinExistence type="predicted"/>
<gene>
    <name evidence="2" type="ORF">SK608_1555</name>
</gene>
<feature type="transmembrane region" description="Helical" evidence="1">
    <location>
        <begin position="118"/>
        <end position="144"/>
    </location>
</feature>
<feature type="transmembrane region" description="Helical" evidence="1">
    <location>
        <begin position="9"/>
        <end position="28"/>
    </location>
</feature>
<dbReference type="EMBL" id="JPFZ01000010">
    <property type="protein sequence ID" value="KEQ47135.1"/>
    <property type="molecule type" value="Genomic_DNA"/>
</dbReference>
<evidence type="ECO:0000313" key="3">
    <source>
        <dbReference type="Proteomes" id="UP000028022"/>
    </source>
</evidence>
<comment type="caution">
    <text evidence="2">The sequence shown here is derived from an EMBL/GenBank/DDBJ whole genome shotgun (WGS) entry which is preliminary data.</text>
</comment>
<name>A0A081QW12_STRMT</name>
<keyword evidence="1" id="KW-0812">Transmembrane</keyword>
<dbReference type="Proteomes" id="UP000028022">
    <property type="component" value="Unassembled WGS sequence"/>
</dbReference>
<feature type="transmembrane region" description="Helical" evidence="1">
    <location>
        <begin position="48"/>
        <end position="68"/>
    </location>
</feature>
<reference evidence="2 3" key="1">
    <citation type="submission" date="2014-05" db="EMBL/GenBank/DDBJ databases">
        <authorList>
            <person name="Daugherty S.C."/>
            <person name="Tallon L.J."/>
            <person name="Sadzewicz L."/>
            <person name="Kilian M."/>
            <person name="Tettelin H."/>
        </authorList>
    </citation>
    <scope>NUCLEOTIDE SEQUENCE [LARGE SCALE GENOMIC DNA]</scope>
    <source>
        <strain evidence="2 3">SK608</strain>
    </source>
</reference>
<accession>A0A081QW12</accession>
<evidence type="ECO:0000313" key="2">
    <source>
        <dbReference type="EMBL" id="KEQ47135.1"/>
    </source>
</evidence>
<keyword evidence="1" id="KW-1133">Transmembrane helix</keyword>
<dbReference type="RefSeq" id="WP_033677978.1">
    <property type="nucleotide sequence ID" value="NZ_JASHBM010000008.1"/>
</dbReference>
<protein>
    <submittedName>
        <fullName evidence="2">Uncharacterized protein</fullName>
    </submittedName>
</protein>
<keyword evidence="1" id="KW-0472">Membrane</keyword>
<organism evidence="2 3">
    <name type="scientific">Streptococcus mitis</name>
    <dbReference type="NCBI Taxonomy" id="28037"/>
    <lineage>
        <taxon>Bacteria</taxon>
        <taxon>Bacillati</taxon>
        <taxon>Bacillota</taxon>
        <taxon>Bacilli</taxon>
        <taxon>Lactobacillales</taxon>
        <taxon>Streptococcaceae</taxon>
        <taxon>Streptococcus</taxon>
        <taxon>Streptococcus mitis group</taxon>
    </lineage>
</organism>
<dbReference type="AlphaFoldDB" id="A0A081QW12"/>
<evidence type="ECO:0000256" key="1">
    <source>
        <dbReference type="SAM" id="Phobius"/>
    </source>
</evidence>
<feature type="transmembrane region" description="Helical" evidence="1">
    <location>
        <begin position="89"/>
        <end position="106"/>
    </location>
</feature>